<feature type="compositionally biased region" description="Basic and acidic residues" evidence="1">
    <location>
        <begin position="53"/>
        <end position="64"/>
    </location>
</feature>
<comment type="caution">
    <text evidence="2">The sequence shown here is derived from an EMBL/GenBank/DDBJ whole genome shotgun (WGS) entry which is preliminary data.</text>
</comment>
<feature type="non-terminal residue" evidence="2">
    <location>
        <position position="127"/>
    </location>
</feature>
<feature type="non-terminal residue" evidence="2">
    <location>
        <position position="1"/>
    </location>
</feature>
<organism evidence="2 3">
    <name type="scientific">Geodia barretti</name>
    <name type="common">Barrett's horny sponge</name>
    <dbReference type="NCBI Taxonomy" id="519541"/>
    <lineage>
        <taxon>Eukaryota</taxon>
        <taxon>Metazoa</taxon>
        <taxon>Porifera</taxon>
        <taxon>Demospongiae</taxon>
        <taxon>Heteroscleromorpha</taxon>
        <taxon>Tetractinellida</taxon>
        <taxon>Astrophorina</taxon>
        <taxon>Geodiidae</taxon>
        <taxon>Geodia</taxon>
    </lineage>
</organism>
<name>A0AA35RFG1_GEOBA</name>
<gene>
    <name evidence="2" type="ORF">GBAR_LOCUS6757</name>
</gene>
<evidence type="ECO:0000313" key="2">
    <source>
        <dbReference type="EMBL" id="CAI8010234.1"/>
    </source>
</evidence>
<proteinExistence type="predicted"/>
<sequence length="127" mass="14816">TLERDADPVTVCRRAARYAPRPAAWQHYAREWDAMQLRKTSDSPTLPQIVSTEGHKDITKSQEHETEEGEGYKFLRPMPGYGGFIPRHAVEPRHHPEPNYISDWMCSTARRTYRSFPAYEYKVLEHA</sequence>
<dbReference type="Proteomes" id="UP001174909">
    <property type="component" value="Unassembled WGS sequence"/>
</dbReference>
<evidence type="ECO:0000256" key="1">
    <source>
        <dbReference type="SAM" id="MobiDB-lite"/>
    </source>
</evidence>
<evidence type="ECO:0000313" key="3">
    <source>
        <dbReference type="Proteomes" id="UP001174909"/>
    </source>
</evidence>
<protein>
    <submittedName>
        <fullName evidence="2">Uncharacterized protein</fullName>
    </submittedName>
</protein>
<keyword evidence="3" id="KW-1185">Reference proteome</keyword>
<feature type="compositionally biased region" description="Polar residues" evidence="1">
    <location>
        <begin position="42"/>
        <end position="51"/>
    </location>
</feature>
<accession>A0AA35RFG1</accession>
<feature type="region of interest" description="Disordered" evidence="1">
    <location>
        <begin position="40"/>
        <end position="72"/>
    </location>
</feature>
<reference evidence="2" key="1">
    <citation type="submission" date="2023-03" db="EMBL/GenBank/DDBJ databases">
        <authorList>
            <person name="Steffen K."/>
            <person name="Cardenas P."/>
        </authorList>
    </citation>
    <scope>NUCLEOTIDE SEQUENCE</scope>
</reference>
<dbReference type="EMBL" id="CASHTH010001023">
    <property type="protein sequence ID" value="CAI8010234.1"/>
    <property type="molecule type" value="Genomic_DNA"/>
</dbReference>
<dbReference type="AlphaFoldDB" id="A0AA35RFG1"/>